<dbReference type="RefSeq" id="WP_369459212.1">
    <property type="nucleotide sequence ID" value="NZ_JBGBDC010000002.1"/>
</dbReference>
<evidence type="ECO:0008006" key="3">
    <source>
        <dbReference type="Google" id="ProtNLM"/>
    </source>
</evidence>
<evidence type="ECO:0000313" key="2">
    <source>
        <dbReference type="Proteomes" id="UP001562178"/>
    </source>
</evidence>
<keyword evidence="2" id="KW-1185">Reference proteome</keyword>
<comment type="caution">
    <text evidence="1">The sequence shown here is derived from an EMBL/GenBank/DDBJ whole genome shotgun (WGS) entry which is preliminary data.</text>
</comment>
<reference evidence="1 2" key="1">
    <citation type="journal article" date="2016" name="Int. J. Syst. Evol. Microbiol.">
        <title>Description of Comamonas sediminis sp. nov., isolated from lagoon sediments.</title>
        <authorList>
            <person name="Subhash Y."/>
            <person name="Bang J.J."/>
            <person name="You T.H."/>
            <person name="Lee S.S."/>
        </authorList>
    </citation>
    <scope>NUCLEOTIDE SEQUENCE [LARGE SCALE GENOMIC DNA]</scope>
    <source>
        <strain evidence="1 2">JCM 31169</strain>
    </source>
</reference>
<accession>A0ABV4AYS3</accession>
<gene>
    <name evidence="1" type="ORF">AB7A72_05070</name>
</gene>
<protein>
    <recommendedName>
        <fullName evidence="3">Bacteriophage protein</fullName>
    </recommendedName>
</protein>
<proteinExistence type="predicted"/>
<name>A0ABV4AYS3_9BURK</name>
<evidence type="ECO:0000313" key="1">
    <source>
        <dbReference type="EMBL" id="MEY2250364.1"/>
    </source>
</evidence>
<organism evidence="1 2">
    <name type="scientific">Comamonas sediminis</name>
    <dbReference type="NCBI Taxonomy" id="1783360"/>
    <lineage>
        <taxon>Bacteria</taxon>
        <taxon>Pseudomonadati</taxon>
        <taxon>Pseudomonadota</taxon>
        <taxon>Betaproteobacteria</taxon>
        <taxon>Burkholderiales</taxon>
        <taxon>Comamonadaceae</taxon>
        <taxon>Comamonas</taxon>
    </lineage>
</organism>
<sequence>MPAFKQLSAVAAGHQNPITPGGPELVRSQFGQPIAVADHAAGVIGQIGTLPAGTLPVVVYVRAPAALGAGFKASIGLSNADGSDFSADAADGGAAWIVDNDTGAAGGYVQLVPAAFGKVTPSQVDRKILLKITGAGTAAGIFGIDLVYANA</sequence>
<dbReference type="EMBL" id="JBGBDC010000002">
    <property type="protein sequence ID" value="MEY2250364.1"/>
    <property type="molecule type" value="Genomic_DNA"/>
</dbReference>
<dbReference type="Proteomes" id="UP001562178">
    <property type="component" value="Unassembled WGS sequence"/>
</dbReference>